<evidence type="ECO:0000259" key="13">
    <source>
        <dbReference type="Pfam" id="PF12717"/>
    </source>
</evidence>
<reference evidence="15 16" key="1">
    <citation type="submission" date="2019-09" db="EMBL/GenBank/DDBJ databases">
        <title>Draft genome of the ectomycorrhizal ascomycete Sphaerosporella brunnea.</title>
        <authorList>
            <consortium name="DOE Joint Genome Institute"/>
            <person name="Benucci G.M."/>
            <person name="Marozzi G."/>
            <person name="Antonielli L."/>
            <person name="Sanchez S."/>
            <person name="Marco P."/>
            <person name="Wang X."/>
            <person name="Falini L.B."/>
            <person name="Barry K."/>
            <person name="Haridas S."/>
            <person name="Lipzen A."/>
            <person name="Labutti K."/>
            <person name="Grigoriev I.V."/>
            <person name="Murat C."/>
            <person name="Martin F."/>
            <person name="Albertini E."/>
            <person name="Donnini D."/>
            <person name="Bonito G."/>
        </authorList>
    </citation>
    <scope>NUCLEOTIDE SEQUENCE [LARGE SCALE GENOMIC DNA]</scope>
    <source>
        <strain evidence="15 16">Sb_GMNB300</strain>
    </source>
</reference>
<evidence type="ECO:0000313" key="15">
    <source>
        <dbReference type="EMBL" id="KAA8898813.1"/>
    </source>
</evidence>
<dbReference type="Pfam" id="PF12717">
    <property type="entry name" value="Cnd1"/>
    <property type="match status" value="1"/>
</dbReference>
<dbReference type="Pfam" id="PF12922">
    <property type="entry name" value="Cnd1_N"/>
    <property type="match status" value="1"/>
</dbReference>
<dbReference type="GO" id="GO:0005634">
    <property type="term" value="C:nucleus"/>
    <property type="evidence" value="ECO:0007669"/>
    <property type="project" value="UniProtKB-SubCell"/>
</dbReference>
<evidence type="ECO:0000256" key="3">
    <source>
        <dbReference type="ARBA" id="ARBA00009606"/>
    </source>
</evidence>
<organism evidence="15 16">
    <name type="scientific">Sphaerosporella brunnea</name>
    <dbReference type="NCBI Taxonomy" id="1250544"/>
    <lineage>
        <taxon>Eukaryota</taxon>
        <taxon>Fungi</taxon>
        <taxon>Dikarya</taxon>
        <taxon>Ascomycota</taxon>
        <taxon>Pezizomycotina</taxon>
        <taxon>Pezizomycetes</taxon>
        <taxon>Pezizales</taxon>
        <taxon>Pyronemataceae</taxon>
        <taxon>Sphaerosporella</taxon>
    </lineage>
</organism>
<feature type="compositionally biased region" description="Low complexity" evidence="12">
    <location>
        <begin position="503"/>
        <end position="512"/>
    </location>
</feature>
<dbReference type="OrthoDB" id="436262at2759"/>
<dbReference type="GO" id="GO:0042393">
    <property type="term" value="F:histone binding"/>
    <property type="evidence" value="ECO:0007669"/>
    <property type="project" value="TreeGrafter"/>
</dbReference>
<dbReference type="AlphaFoldDB" id="A0A5J5EN58"/>
<dbReference type="InterPro" id="IPR011989">
    <property type="entry name" value="ARM-like"/>
</dbReference>
<dbReference type="FunFam" id="1.25.10.10:FF:000272">
    <property type="entry name" value="Condensin complex subunit 1"/>
    <property type="match status" value="1"/>
</dbReference>
<dbReference type="Gene3D" id="1.25.10.10">
    <property type="entry name" value="Leucine-rich Repeat Variant"/>
    <property type="match status" value="2"/>
</dbReference>
<dbReference type="InterPro" id="IPR024324">
    <property type="entry name" value="Condensin_cplx_su1_N"/>
</dbReference>
<dbReference type="PIRSF" id="PIRSF017127">
    <property type="entry name" value="Condensin_D2"/>
    <property type="match status" value="1"/>
</dbReference>
<dbReference type="InParanoid" id="A0A5J5EN58"/>
<comment type="caution">
    <text evidence="15">The sequence shown here is derived from an EMBL/GenBank/DDBJ whole genome shotgun (WGS) entry which is preliminary data.</text>
</comment>
<evidence type="ECO:0000256" key="10">
    <source>
        <dbReference type="PIRNR" id="PIRNR017127"/>
    </source>
</evidence>
<sequence length="1179" mass="132551">MDNDDRVEWNLRKYYDLYIQDPAKVPCSEADAELLEAEGNPEALTNAQINQILDPIIDALAANPDAISKASVLDTLQCLLKYYSAIPVQAAGKVLDIIVSGLSTEADSLNQDIEAEEQESIKEHRELIEIYSFLLVWVLACLEMRTADKPGTGKKTKPKGKGKGGGHWDATAQMQSALEVTCKVLKLRLMRVFPTTPERDKIVELLTRPAYLIMENEQRVKTMKMHVFKVLSAQTKIVQSLTYFEHLSEPMAEFLQILSEQYDHHQLIDDLLRELSNKEFGVNDLKGPKSVSVFITQLSQRVPRQVIRQMTSLIKLLEKEPYTLRNAVIEVAGNMVVELANDPEKDEAKKLQISAFFELLEERFLDLNPYSRAKTMQVYHSRLLDLPKTYPRHRQKATDLAFQALNDKSSHVRRNAIRLLTKLINTHPFGALHGGTLKRAEWIQRLEAVDHELTRLLSAMEEMAKKAAGNDTVDPELLEDATVLPDASDNEEEGEKEGRPAEQPEAAALQAQADNQVEIDRLQITKKYYAEAVRFINTIHSASGVVTQLLSAKNKSEIIEAMDFFKTLDVHKVETAKIGVRRMLRLIWTKGNSDEGKGVQAHLIETYKDLFFNAPDGFSENERANYIARNMISLTYDTTAAELTSLEQLLSKMMTEGHVSDLVVTKLWMIYGVQKKDISRKQRRGAIIVLGMLALAEPDIVIKELETLLRVGLGPLGRADLGLAKYTCLALRHISPAGRKAKDTPPPMGKLPNVHPIMVKISQLLGYKSDSKDWFGVAEQAIGAIYALAKNPDELCSEIIRRKAKSVFEDQHIPPPPDPLEDQIMHEAGLAEDLAEVPQEPSAPPADASFFPLSQLLFIVGHVAIKQIVHLELLEQEFKRKKAELEKTKDATTPNKKGEDQDEMDLIGGTNEDDFTEGIANIRENELLYGPNSLLSNFGPLVAEICQQNTVYHDRNLQAQATLCMGKLMCVSSQYCEDNLGLLITIMERSTDPITRSNAVIALGDMAVCFNHLIDENTNYLYGRLNDNEASVKRTCLMTLTFLILAGQVKVKGQLGQMAKCLEDSDKRISDLARMFFTELATKDNAVYNYFVDMFGLLSAERDLDEDAMKRIIKFLSTFIEKDKHAKQLADKLAARLPRCETERQWNDVVYALSQLQHKNEEIQKTIQAGFRVVQANAA</sequence>
<dbReference type="Proteomes" id="UP000326924">
    <property type="component" value="Unassembled WGS sequence"/>
</dbReference>
<gene>
    <name evidence="15" type="ORF">FN846DRAFT_991120</name>
</gene>
<feature type="compositionally biased region" description="Basic residues" evidence="12">
    <location>
        <begin position="152"/>
        <end position="164"/>
    </location>
</feature>
<keyword evidence="9 10" id="KW-0131">Cell cycle</keyword>
<evidence type="ECO:0000256" key="2">
    <source>
        <dbReference type="ARBA" id="ARBA00004286"/>
    </source>
</evidence>
<accession>A0A5J5EN58</accession>
<dbReference type="InterPro" id="IPR026971">
    <property type="entry name" value="CND1/NCAPD3"/>
</dbReference>
<evidence type="ECO:0000313" key="16">
    <source>
        <dbReference type="Proteomes" id="UP000326924"/>
    </source>
</evidence>
<dbReference type="PANTHER" id="PTHR14222">
    <property type="entry name" value="CONDENSIN"/>
    <property type="match status" value="1"/>
</dbReference>
<name>A0A5J5EN58_9PEZI</name>
<feature type="region of interest" description="Disordered" evidence="12">
    <location>
        <begin position="885"/>
        <end position="906"/>
    </location>
</feature>
<dbReference type="GO" id="GO:0000779">
    <property type="term" value="C:condensed chromosome, centromeric region"/>
    <property type="evidence" value="ECO:0007669"/>
    <property type="project" value="TreeGrafter"/>
</dbReference>
<keyword evidence="11" id="KW-0175">Coiled coil</keyword>
<evidence type="ECO:0000256" key="4">
    <source>
        <dbReference type="ARBA" id="ARBA00022454"/>
    </source>
</evidence>
<feature type="domain" description="Condensin complex subunit 1 C-terminal" evidence="13">
    <location>
        <begin position="995"/>
        <end position="1154"/>
    </location>
</feature>
<evidence type="ECO:0000256" key="12">
    <source>
        <dbReference type="SAM" id="MobiDB-lite"/>
    </source>
</evidence>
<evidence type="ECO:0000256" key="9">
    <source>
        <dbReference type="ARBA" id="ARBA00023306"/>
    </source>
</evidence>
<dbReference type="InterPro" id="IPR007673">
    <property type="entry name" value="Condensin_cplx_su1"/>
</dbReference>
<dbReference type="InterPro" id="IPR032682">
    <property type="entry name" value="Cnd1_C"/>
</dbReference>
<comment type="subcellular location">
    <subcellularLocation>
        <location evidence="2">Chromosome</location>
    </subcellularLocation>
    <subcellularLocation>
        <location evidence="1">Nucleus</location>
    </subcellularLocation>
</comment>
<keyword evidence="4" id="KW-0158">Chromosome</keyword>
<evidence type="ECO:0000256" key="5">
    <source>
        <dbReference type="ARBA" id="ARBA00022618"/>
    </source>
</evidence>
<evidence type="ECO:0000259" key="14">
    <source>
        <dbReference type="Pfam" id="PF12922"/>
    </source>
</evidence>
<feature type="region of interest" description="Disordered" evidence="12">
    <location>
        <begin position="149"/>
        <end position="168"/>
    </location>
</feature>
<dbReference type="InterPro" id="IPR016024">
    <property type="entry name" value="ARM-type_fold"/>
</dbReference>
<protein>
    <recommendedName>
        <fullName evidence="10">Condensin complex subunit 1</fullName>
    </recommendedName>
</protein>
<feature type="region of interest" description="Disordered" evidence="12">
    <location>
        <begin position="482"/>
        <end position="512"/>
    </location>
</feature>
<evidence type="ECO:0000256" key="6">
    <source>
        <dbReference type="ARBA" id="ARBA00022776"/>
    </source>
</evidence>
<comment type="similarity">
    <text evidence="3 10">Belongs to the CND1 (condensin subunit 1) family.</text>
</comment>
<evidence type="ECO:0000256" key="7">
    <source>
        <dbReference type="ARBA" id="ARBA00023067"/>
    </source>
</evidence>
<evidence type="ECO:0000256" key="1">
    <source>
        <dbReference type="ARBA" id="ARBA00004123"/>
    </source>
</evidence>
<proteinExistence type="inferred from homology"/>
<dbReference type="GO" id="GO:0000796">
    <property type="term" value="C:condensin complex"/>
    <property type="evidence" value="ECO:0007669"/>
    <property type="project" value="TreeGrafter"/>
</dbReference>
<keyword evidence="16" id="KW-1185">Reference proteome</keyword>
<dbReference type="GO" id="GO:0010032">
    <property type="term" value="P:meiotic chromosome condensation"/>
    <property type="evidence" value="ECO:0007669"/>
    <property type="project" value="TreeGrafter"/>
</dbReference>
<evidence type="ECO:0000256" key="8">
    <source>
        <dbReference type="ARBA" id="ARBA00023242"/>
    </source>
</evidence>
<dbReference type="FunCoup" id="A0A5J5EN58">
    <property type="interactions" value="588"/>
</dbReference>
<dbReference type="GO" id="GO:0051301">
    <property type="term" value="P:cell division"/>
    <property type="evidence" value="ECO:0007669"/>
    <property type="project" value="UniProtKB-KW"/>
</dbReference>
<feature type="coiled-coil region" evidence="11">
    <location>
        <begin position="99"/>
        <end position="126"/>
    </location>
</feature>
<dbReference type="EMBL" id="VXIS01000178">
    <property type="protein sequence ID" value="KAA8898813.1"/>
    <property type="molecule type" value="Genomic_DNA"/>
</dbReference>
<feature type="domain" description="Condensin complex subunit 1 N-terminal" evidence="14">
    <location>
        <begin position="90"/>
        <end position="233"/>
    </location>
</feature>
<dbReference type="PANTHER" id="PTHR14222:SF2">
    <property type="entry name" value="CONDENSIN COMPLEX SUBUNIT 1"/>
    <property type="match status" value="1"/>
</dbReference>
<keyword evidence="5 10" id="KW-0132">Cell division</keyword>
<keyword evidence="6 10" id="KW-0498">Mitosis</keyword>
<evidence type="ECO:0000256" key="11">
    <source>
        <dbReference type="SAM" id="Coils"/>
    </source>
</evidence>
<dbReference type="GO" id="GO:0007076">
    <property type="term" value="P:mitotic chromosome condensation"/>
    <property type="evidence" value="ECO:0007669"/>
    <property type="project" value="InterPro"/>
</dbReference>
<keyword evidence="7 10" id="KW-0226">DNA condensation</keyword>
<comment type="function">
    <text evidence="10">Regulatory subunit of the condensin complex, a complex required for conversion of interphase chromatin into mitotic-like condense chromosomes. The condensin complex probably introduces positive supercoils into relaxed DNA in the presence of type I topoisomerases and converts nicked DNA into positive knotted forms in the presence of type II topoisomerases.</text>
</comment>
<dbReference type="SUPFAM" id="SSF48371">
    <property type="entry name" value="ARM repeat"/>
    <property type="match status" value="1"/>
</dbReference>
<keyword evidence="8" id="KW-0539">Nucleus</keyword>